<protein>
    <submittedName>
        <fullName evidence="7">RDD family protein</fullName>
    </submittedName>
</protein>
<evidence type="ECO:0000256" key="5">
    <source>
        <dbReference type="SAM" id="Phobius"/>
    </source>
</evidence>
<evidence type="ECO:0000256" key="2">
    <source>
        <dbReference type="ARBA" id="ARBA00022692"/>
    </source>
</evidence>
<comment type="subcellular location">
    <subcellularLocation>
        <location evidence="1">Membrane</location>
        <topology evidence="1">Multi-pass membrane protein</topology>
    </subcellularLocation>
</comment>
<evidence type="ECO:0000313" key="7">
    <source>
        <dbReference type="EMBL" id="HJA05229.1"/>
    </source>
</evidence>
<accession>A0A9D2H7B1</accession>
<comment type="caution">
    <text evidence="7">The sequence shown here is derived from an EMBL/GenBank/DDBJ whole genome shotgun (WGS) entry which is preliminary data.</text>
</comment>
<dbReference type="Proteomes" id="UP000824220">
    <property type="component" value="Unassembled WGS sequence"/>
</dbReference>
<dbReference type="InterPro" id="IPR010432">
    <property type="entry name" value="RDD"/>
</dbReference>
<keyword evidence="3 5" id="KW-1133">Transmembrane helix</keyword>
<feature type="transmembrane region" description="Helical" evidence="5">
    <location>
        <begin position="131"/>
        <end position="151"/>
    </location>
</feature>
<evidence type="ECO:0000256" key="1">
    <source>
        <dbReference type="ARBA" id="ARBA00004141"/>
    </source>
</evidence>
<evidence type="ECO:0000259" key="6">
    <source>
        <dbReference type="Pfam" id="PF06271"/>
    </source>
</evidence>
<sequence>MSETTLAGPRGPRALALDDEVLTGEAVALDLQPIGLGLRVLGGLIDAAIAWAVYLAIMVWGAGSLLSAGVLTEATYQIFSIVFLVVCFVALPITVETLSHGRSLGKLAAGGRIVRADGGATGFRHAFVRGLVGVLEVYMSFGAIALLVGIFTPRAQRLGDLVAGTYSERARRPALPAPTPTLPPELAAWAELADVARLPARLDAQVTRFASASAALHPAARARIAADLAHDITPFVSPIPAVAPEVLLGAVAAVRRERERAVLRNERERAAILGGQDPFTGA</sequence>
<dbReference type="EMBL" id="DXAM01000140">
    <property type="protein sequence ID" value="HJA05229.1"/>
    <property type="molecule type" value="Genomic_DNA"/>
</dbReference>
<keyword evidence="4 5" id="KW-0472">Membrane</keyword>
<proteinExistence type="predicted"/>
<keyword evidence="2 5" id="KW-0812">Transmembrane</keyword>
<evidence type="ECO:0000256" key="4">
    <source>
        <dbReference type="ARBA" id="ARBA00023136"/>
    </source>
</evidence>
<dbReference type="PANTHER" id="PTHR38480">
    <property type="entry name" value="SLR0254 PROTEIN"/>
    <property type="match status" value="1"/>
</dbReference>
<gene>
    <name evidence="7" type="ORF">H9800_10275</name>
</gene>
<reference evidence="7" key="1">
    <citation type="journal article" date="2021" name="PeerJ">
        <title>Extensive microbial diversity within the chicken gut microbiome revealed by metagenomics and culture.</title>
        <authorList>
            <person name="Gilroy R."/>
            <person name="Ravi A."/>
            <person name="Getino M."/>
            <person name="Pursley I."/>
            <person name="Horton D.L."/>
            <person name="Alikhan N.F."/>
            <person name="Baker D."/>
            <person name="Gharbi K."/>
            <person name="Hall N."/>
            <person name="Watson M."/>
            <person name="Adriaenssens E.M."/>
            <person name="Foster-Nyarko E."/>
            <person name="Jarju S."/>
            <person name="Secka A."/>
            <person name="Antonio M."/>
            <person name="Oren A."/>
            <person name="Chaudhuri R.R."/>
            <person name="La Ragione R."/>
            <person name="Hildebrand F."/>
            <person name="Pallen M.J."/>
        </authorList>
    </citation>
    <scope>NUCLEOTIDE SEQUENCE</scope>
    <source>
        <strain evidence="7">ChiHjej8B7-3636</strain>
    </source>
</reference>
<dbReference type="AlphaFoldDB" id="A0A9D2H7B1"/>
<dbReference type="PANTHER" id="PTHR38480:SF1">
    <property type="entry name" value="SLR0254 PROTEIN"/>
    <property type="match status" value="1"/>
</dbReference>
<dbReference type="GO" id="GO:0016020">
    <property type="term" value="C:membrane"/>
    <property type="evidence" value="ECO:0007669"/>
    <property type="project" value="UniProtKB-SubCell"/>
</dbReference>
<dbReference type="Pfam" id="PF06271">
    <property type="entry name" value="RDD"/>
    <property type="match status" value="1"/>
</dbReference>
<reference evidence="7" key="2">
    <citation type="submission" date="2021-04" db="EMBL/GenBank/DDBJ databases">
        <authorList>
            <person name="Gilroy R."/>
        </authorList>
    </citation>
    <scope>NUCLEOTIDE SEQUENCE</scope>
    <source>
        <strain evidence="7">ChiHjej8B7-3636</strain>
    </source>
</reference>
<name>A0A9D2H7B1_9MICO</name>
<feature type="domain" description="RDD" evidence="6">
    <location>
        <begin position="35"/>
        <end position="164"/>
    </location>
</feature>
<evidence type="ECO:0000313" key="8">
    <source>
        <dbReference type="Proteomes" id="UP000824220"/>
    </source>
</evidence>
<feature type="transmembrane region" description="Helical" evidence="5">
    <location>
        <begin position="48"/>
        <end position="71"/>
    </location>
</feature>
<organism evidence="7 8">
    <name type="scientific">Candidatus Microbacterium stercoravium</name>
    <dbReference type="NCBI Taxonomy" id="2838697"/>
    <lineage>
        <taxon>Bacteria</taxon>
        <taxon>Bacillati</taxon>
        <taxon>Actinomycetota</taxon>
        <taxon>Actinomycetes</taxon>
        <taxon>Micrococcales</taxon>
        <taxon>Microbacteriaceae</taxon>
        <taxon>Microbacterium</taxon>
    </lineage>
</organism>
<evidence type="ECO:0000256" key="3">
    <source>
        <dbReference type="ARBA" id="ARBA00022989"/>
    </source>
</evidence>
<feature type="transmembrane region" description="Helical" evidence="5">
    <location>
        <begin position="78"/>
        <end position="95"/>
    </location>
</feature>